<keyword evidence="1" id="KW-0812">Transmembrane</keyword>
<reference evidence="3" key="2">
    <citation type="submission" date="2008-05" db="EMBL/GenBank/DDBJ databases">
        <title>Genome sequence of Clostridium botulinum Ba4 strain 657.</title>
        <authorList>
            <person name="Shrivastava S."/>
            <person name="Brown J.L."/>
            <person name="Bruce D."/>
            <person name="Detter C."/>
            <person name="Munk C."/>
            <person name="Smith L.A."/>
            <person name="Smith T.J."/>
            <person name="Sutton G."/>
            <person name="Brettin T.S."/>
        </authorList>
    </citation>
    <scope>NUCLEOTIDE SEQUENCE [LARGE SCALE GENOMIC DNA]</scope>
    <source>
        <strain evidence="3">657 / Type Ba4</strain>
    </source>
</reference>
<feature type="transmembrane region" description="Helical" evidence="1">
    <location>
        <begin position="144"/>
        <end position="161"/>
    </location>
</feature>
<evidence type="ECO:0000313" key="3">
    <source>
        <dbReference type="Proteomes" id="UP000002333"/>
    </source>
</evidence>
<reference evidence="2 3" key="1">
    <citation type="journal article" date="2007" name="PLoS ONE">
        <title>Analysis of the neurotoxin complex genes in Clostridium botulinum A1-A4 and B1 strains: BoNT/A3, /Ba4 and /B1 clusters are located within plasmids.</title>
        <authorList>
            <person name="Smith T.J."/>
            <person name="Hill K.K."/>
            <person name="Foley B.T."/>
            <person name="Detter J.C."/>
            <person name="Munk A.C."/>
            <person name="Bruce D.C."/>
            <person name="Doggett N.A."/>
            <person name="Smith L.A."/>
            <person name="Marks J.D."/>
            <person name="Xie G."/>
            <person name="Brettin T.S."/>
        </authorList>
    </citation>
    <scope>NUCLEOTIDE SEQUENCE [LARGE SCALE GENOMIC DNA]</scope>
    <source>
        <strain evidence="3">657 / Type Ba4</strain>
    </source>
</reference>
<dbReference type="KEGG" id="cbi:CLJ_B2292"/>
<protein>
    <recommendedName>
        <fullName evidence="4">DUF2812 domain-containing protein</fullName>
    </recommendedName>
</protein>
<dbReference type="AlphaFoldDB" id="A0A3F2ZUN1"/>
<organism evidence="2 3">
    <name type="scientific">Clostridium botulinum (strain 657 / Type Ba4)</name>
    <dbReference type="NCBI Taxonomy" id="515621"/>
    <lineage>
        <taxon>Bacteria</taxon>
        <taxon>Bacillati</taxon>
        <taxon>Bacillota</taxon>
        <taxon>Clostridia</taxon>
        <taxon>Eubacteriales</taxon>
        <taxon>Clostridiaceae</taxon>
        <taxon>Clostridium</taxon>
    </lineage>
</organism>
<dbReference type="EMBL" id="CP001083">
    <property type="protein sequence ID" value="ACQ52779.1"/>
    <property type="molecule type" value="Genomic_DNA"/>
</dbReference>
<dbReference type="Proteomes" id="UP000002333">
    <property type="component" value="Chromosome"/>
</dbReference>
<dbReference type="RefSeq" id="WP_003361851.1">
    <property type="nucleotide sequence ID" value="NC_012658.1"/>
</dbReference>
<dbReference type="Pfam" id="PF11193">
    <property type="entry name" value="DUF2812"/>
    <property type="match status" value="1"/>
</dbReference>
<accession>A0A3F2ZUN1</accession>
<sequence length="198" mass="23737">MRVKKFRYFIDAVIGQEKWLNKIASKGYRLIGVSNLTYFFESCNPNEFKYHVELISDKSYKESKDYKLFIEEFGYKTFYKNLNLNYSLLKFRFRPWAKGAGKFATNPGLYNKELLILEKKNDGKPFNLHTDTQDTINYYTRIRNMYLCPIILFSISLFPKSNSNSKYFALILIFIFLVPFIEYSKIVYKYKKSKKLYE</sequence>
<evidence type="ECO:0008006" key="4">
    <source>
        <dbReference type="Google" id="ProtNLM"/>
    </source>
</evidence>
<name>A0A3F2ZUN1_CLOB6</name>
<gene>
    <name evidence="2" type="ordered locus">CLJ_B2292</name>
</gene>
<evidence type="ECO:0000256" key="1">
    <source>
        <dbReference type="SAM" id="Phobius"/>
    </source>
</evidence>
<evidence type="ECO:0000313" key="2">
    <source>
        <dbReference type="EMBL" id="ACQ52779.1"/>
    </source>
</evidence>
<proteinExistence type="predicted"/>
<keyword evidence="1" id="KW-0472">Membrane</keyword>
<dbReference type="InterPro" id="IPR021359">
    <property type="entry name" value="DUF2812"/>
</dbReference>
<feature type="transmembrane region" description="Helical" evidence="1">
    <location>
        <begin position="167"/>
        <end position="188"/>
    </location>
</feature>
<keyword evidence="1" id="KW-1133">Transmembrane helix</keyword>